<dbReference type="Gene3D" id="3.40.1740.10">
    <property type="entry name" value="VC0467-like"/>
    <property type="match status" value="1"/>
</dbReference>
<dbReference type="AlphaFoldDB" id="A0A3B0VVS7"/>
<reference evidence="1" key="1">
    <citation type="submission" date="2018-06" db="EMBL/GenBank/DDBJ databases">
        <authorList>
            <person name="Zhirakovskaya E."/>
        </authorList>
    </citation>
    <scope>NUCLEOTIDE SEQUENCE</scope>
</reference>
<proteinExistence type="predicted"/>
<accession>A0A3B0VVS7</accession>
<dbReference type="Pfam" id="PF02622">
    <property type="entry name" value="DUF179"/>
    <property type="match status" value="1"/>
</dbReference>
<dbReference type="PANTHER" id="PTHR30327">
    <property type="entry name" value="UNCHARACTERIZED PROTEIN YQGE"/>
    <property type="match status" value="1"/>
</dbReference>
<dbReference type="Gene3D" id="3.30.70.1300">
    <property type="entry name" value="VC0467-like domains"/>
    <property type="match status" value="1"/>
</dbReference>
<protein>
    <submittedName>
        <fullName evidence="1">Uncharacterized protein</fullName>
    </submittedName>
</protein>
<dbReference type="PANTHER" id="PTHR30327:SF1">
    <property type="entry name" value="UPF0301 PROTEIN YQGE"/>
    <property type="match status" value="1"/>
</dbReference>
<name>A0A3B0VVS7_9ZZZZ</name>
<gene>
    <name evidence="1" type="ORF">MNBD_GAMMA02-734</name>
</gene>
<organism evidence="1">
    <name type="scientific">hydrothermal vent metagenome</name>
    <dbReference type="NCBI Taxonomy" id="652676"/>
    <lineage>
        <taxon>unclassified sequences</taxon>
        <taxon>metagenomes</taxon>
        <taxon>ecological metagenomes</taxon>
    </lineage>
</organism>
<dbReference type="GO" id="GO:0005829">
    <property type="term" value="C:cytosol"/>
    <property type="evidence" value="ECO:0007669"/>
    <property type="project" value="TreeGrafter"/>
</dbReference>
<dbReference type="InterPro" id="IPR003774">
    <property type="entry name" value="AlgH-like"/>
</dbReference>
<dbReference type="EMBL" id="UOFA01000119">
    <property type="protein sequence ID" value="VAW44460.1"/>
    <property type="molecule type" value="Genomic_DNA"/>
</dbReference>
<sequence length="136" mass="15215">MNLTNQLLIATPDMQDERFHRAVILICEHNEHGALGININLPSDIEFNEILESLQIDLSNLFEPEQSVYEGGPVNTQCGFILHQSEKPAELEFESSIQVSDTINLTTSKDIIRAIANNQFQQSWLMALGCATWDAG</sequence>
<dbReference type="SUPFAM" id="SSF143456">
    <property type="entry name" value="VC0467-like"/>
    <property type="match status" value="1"/>
</dbReference>
<evidence type="ECO:0000313" key="1">
    <source>
        <dbReference type="EMBL" id="VAW44460.1"/>
    </source>
</evidence>
<feature type="non-terminal residue" evidence="1">
    <location>
        <position position="136"/>
    </location>
</feature>